<dbReference type="SUPFAM" id="SSF55729">
    <property type="entry name" value="Acyl-CoA N-acyltransferases (Nat)"/>
    <property type="match status" value="1"/>
</dbReference>
<dbReference type="InterPro" id="IPR016181">
    <property type="entry name" value="Acyl_CoA_acyltransferase"/>
</dbReference>
<dbReference type="Pfam" id="PF01047">
    <property type="entry name" value="MarR"/>
    <property type="match status" value="1"/>
</dbReference>
<dbReference type="InterPro" id="IPR000835">
    <property type="entry name" value="HTH_MarR-typ"/>
</dbReference>
<dbReference type="PANTHER" id="PTHR13947:SF37">
    <property type="entry name" value="LD18367P"/>
    <property type="match status" value="1"/>
</dbReference>
<gene>
    <name evidence="4" type="ORF">PVE99_00430</name>
</gene>
<dbReference type="EMBL" id="JARAOX010000038">
    <property type="protein sequence ID" value="MDD9780959.1"/>
    <property type="molecule type" value="Genomic_DNA"/>
</dbReference>
<comment type="caution">
    <text evidence="4">The sequence shown here is derived from an EMBL/GenBank/DDBJ whole genome shotgun (WGS) entry which is preliminary data.</text>
</comment>
<name>A0ABD4WL75_PRIMG</name>
<dbReference type="PANTHER" id="PTHR13947">
    <property type="entry name" value="GNAT FAMILY N-ACETYLTRANSFERASE"/>
    <property type="match status" value="1"/>
</dbReference>
<dbReference type="InterPro" id="IPR050769">
    <property type="entry name" value="NAT_camello-type"/>
</dbReference>
<dbReference type="CDD" id="cd04301">
    <property type="entry name" value="NAT_SF"/>
    <property type="match status" value="1"/>
</dbReference>
<dbReference type="PROSITE" id="PS51186">
    <property type="entry name" value="GNAT"/>
    <property type="match status" value="1"/>
</dbReference>
<dbReference type="GO" id="GO:0006355">
    <property type="term" value="P:regulation of DNA-templated transcription"/>
    <property type="evidence" value="ECO:0007669"/>
    <property type="project" value="UniProtKB-ARBA"/>
</dbReference>
<dbReference type="Pfam" id="PF00583">
    <property type="entry name" value="Acetyltransf_1"/>
    <property type="match status" value="1"/>
</dbReference>
<reference evidence="4 5" key="1">
    <citation type="submission" date="2023-02" db="EMBL/GenBank/DDBJ databases">
        <authorList>
            <person name="Olszewska D."/>
        </authorList>
    </citation>
    <scope>NUCLEOTIDE SEQUENCE [LARGE SCALE GENOMIC DNA]</scope>
    <source>
        <strain evidence="4 5">FDU301</strain>
    </source>
</reference>
<dbReference type="SUPFAM" id="SSF46785">
    <property type="entry name" value="Winged helix' DNA-binding domain"/>
    <property type="match status" value="1"/>
</dbReference>
<dbReference type="AlphaFoldDB" id="A0ABD4WL75"/>
<dbReference type="PROSITE" id="PS50995">
    <property type="entry name" value="HTH_MARR_2"/>
    <property type="match status" value="1"/>
</dbReference>
<proteinExistence type="predicted"/>
<feature type="domain" description="HTH marR-type" evidence="2">
    <location>
        <begin position="5"/>
        <end position="140"/>
    </location>
</feature>
<dbReference type="Gene3D" id="3.40.630.30">
    <property type="match status" value="1"/>
</dbReference>
<dbReference type="SMART" id="SM00347">
    <property type="entry name" value="HTH_MARR"/>
    <property type="match status" value="1"/>
</dbReference>
<protein>
    <submittedName>
        <fullName evidence="4">Helix-turn-helix domain-containing GNAT family N-acetyltransferase</fullName>
    </submittedName>
</protein>
<feature type="domain" description="N-acetyltransferase" evidence="3">
    <location>
        <begin position="154"/>
        <end position="304"/>
    </location>
</feature>
<dbReference type="Gene3D" id="1.10.10.10">
    <property type="entry name" value="Winged helix-like DNA-binding domain superfamily/Winged helix DNA-binding domain"/>
    <property type="match status" value="1"/>
</dbReference>
<evidence type="ECO:0000256" key="1">
    <source>
        <dbReference type="ARBA" id="ARBA00022679"/>
    </source>
</evidence>
<dbReference type="InterPro" id="IPR036388">
    <property type="entry name" value="WH-like_DNA-bd_sf"/>
</dbReference>
<dbReference type="Proteomes" id="UP001213771">
    <property type="component" value="Unassembled WGS sequence"/>
</dbReference>
<dbReference type="GO" id="GO:0016740">
    <property type="term" value="F:transferase activity"/>
    <property type="evidence" value="ECO:0007669"/>
    <property type="project" value="UniProtKB-KW"/>
</dbReference>
<dbReference type="RefSeq" id="WP_057237712.1">
    <property type="nucleotide sequence ID" value="NZ_JARAOX010000038.1"/>
</dbReference>
<organism evidence="4 5">
    <name type="scientific">Priestia megaterium</name>
    <name type="common">Bacillus megaterium</name>
    <dbReference type="NCBI Taxonomy" id="1404"/>
    <lineage>
        <taxon>Bacteria</taxon>
        <taxon>Bacillati</taxon>
        <taxon>Bacillota</taxon>
        <taxon>Bacilli</taxon>
        <taxon>Bacillales</taxon>
        <taxon>Bacillaceae</taxon>
        <taxon>Priestia</taxon>
    </lineage>
</organism>
<dbReference type="InterPro" id="IPR036390">
    <property type="entry name" value="WH_DNA-bd_sf"/>
</dbReference>
<dbReference type="InterPro" id="IPR000182">
    <property type="entry name" value="GNAT_dom"/>
</dbReference>
<evidence type="ECO:0000313" key="5">
    <source>
        <dbReference type="Proteomes" id="UP001213771"/>
    </source>
</evidence>
<evidence type="ECO:0000259" key="2">
    <source>
        <dbReference type="PROSITE" id="PS50995"/>
    </source>
</evidence>
<sequence length="311" mass="36944">MIESNSESISEFRQFNRFYTNVLGLLNQQIYDSPFSLTETRILFEINSKNNCTAKLLQEELALDRGYVSRILKRFDEQNMIYKEKSEEDGRTYFIHLTEKAKNIYYDLEDKANEQVRFFLRNLDSNKQQTLIKSMNKIEEILSQQINPKEFDVYIKGDFNPEDKKELIIEKQKAFYTDNYGFDATFLDYLHETFDAEIEKVWIAENHGEFAGSIGLVKENEKTAILRWFIVEDNTRGKGVGTRLIQSLLDYCKEQQYERVILWTISSLPTARRLYKKFGFEIAETKEEQLLWGQKLIEERWDLELRQANSL</sequence>
<accession>A0ABD4WL75</accession>
<evidence type="ECO:0000313" key="4">
    <source>
        <dbReference type="EMBL" id="MDD9780959.1"/>
    </source>
</evidence>
<keyword evidence="1" id="KW-0808">Transferase</keyword>
<evidence type="ECO:0000259" key="3">
    <source>
        <dbReference type="PROSITE" id="PS51186"/>
    </source>
</evidence>